<dbReference type="Gene3D" id="3.40.50.300">
    <property type="entry name" value="P-loop containing nucleotide triphosphate hydrolases"/>
    <property type="match status" value="1"/>
</dbReference>
<evidence type="ECO:0000313" key="1">
    <source>
        <dbReference type="EMBL" id="MFC3861517.1"/>
    </source>
</evidence>
<dbReference type="InterPro" id="IPR027417">
    <property type="entry name" value="P-loop_NTPase"/>
</dbReference>
<protein>
    <submittedName>
        <fullName evidence="1">Chloramphenicol phosphotransferase CPT family protein</fullName>
    </submittedName>
</protein>
<dbReference type="Pfam" id="PF07931">
    <property type="entry name" value="CPT"/>
    <property type="match status" value="1"/>
</dbReference>
<dbReference type="SUPFAM" id="SSF52540">
    <property type="entry name" value="P-loop containing nucleoside triphosphate hydrolases"/>
    <property type="match status" value="1"/>
</dbReference>
<reference evidence="2" key="1">
    <citation type="journal article" date="2019" name="Int. J. Syst. Evol. Microbiol.">
        <title>The Global Catalogue of Microorganisms (GCM) 10K type strain sequencing project: providing services to taxonomists for standard genome sequencing and annotation.</title>
        <authorList>
            <consortium name="The Broad Institute Genomics Platform"/>
            <consortium name="The Broad Institute Genome Sequencing Center for Infectious Disease"/>
            <person name="Wu L."/>
            <person name="Ma J."/>
        </authorList>
    </citation>
    <scope>NUCLEOTIDE SEQUENCE [LARGE SCALE GENOMIC DNA]</scope>
    <source>
        <strain evidence="2">CCTCC AB 2013263</strain>
    </source>
</reference>
<gene>
    <name evidence="1" type="ORF">ACFOPQ_12175</name>
</gene>
<name>A0ABV8A753_9DEIO</name>
<evidence type="ECO:0000313" key="2">
    <source>
        <dbReference type="Proteomes" id="UP001595748"/>
    </source>
</evidence>
<dbReference type="InterPro" id="IPR012853">
    <property type="entry name" value="CPT"/>
</dbReference>
<dbReference type="PIRSF" id="PIRSF007531">
    <property type="entry name" value="CPT"/>
    <property type="match status" value="1"/>
</dbReference>
<keyword evidence="2" id="KW-1185">Reference proteome</keyword>
<organism evidence="1 2">
    <name type="scientific">Deinococcus antarcticus</name>
    <dbReference type="NCBI Taxonomy" id="1298767"/>
    <lineage>
        <taxon>Bacteria</taxon>
        <taxon>Thermotogati</taxon>
        <taxon>Deinococcota</taxon>
        <taxon>Deinococci</taxon>
        <taxon>Deinococcales</taxon>
        <taxon>Deinococcaceae</taxon>
        <taxon>Deinococcus</taxon>
    </lineage>
</organism>
<comment type="caution">
    <text evidence="1">The sequence shown here is derived from an EMBL/GenBank/DDBJ whole genome shotgun (WGS) entry which is preliminary data.</text>
</comment>
<sequence>MSASLILINGASSAGKTTLCRAVRDAMPAPFLHFSLDFFMFGANVLPRTPEGKIRDWPHRRPHVFQGFNRCLPALLDAGNNLVVDYIIETPAMWAEFGQFLHGHDVFLIGLNCPVEELERREQARADRRAGDARRDAATVHTFTHDDLELDCTEPLAENVQKVIRAWENREGQPFGGAS</sequence>
<dbReference type="Proteomes" id="UP001595748">
    <property type="component" value="Unassembled WGS sequence"/>
</dbReference>
<proteinExistence type="predicted"/>
<dbReference type="EMBL" id="JBHRZF010000144">
    <property type="protein sequence ID" value="MFC3861517.1"/>
    <property type="molecule type" value="Genomic_DNA"/>
</dbReference>
<dbReference type="RefSeq" id="WP_380078494.1">
    <property type="nucleotide sequence ID" value="NZ_JBHRZF010000144.1"/>
</dbReference>
<accession>A0ABV8A753</accession>